<dbReference type="EMBL" id="BMFQ01000003">
    <property type="protein sequence ID" value="GGG56177.1"/>
    <property type="molecule type" value="Genomic_DNA"/>
</dbReference>
<sequence length="152" mass="18075">MKKLAFIALVFMVSFTNAQEKMQSKQKMQDYTPEEMAQIQTKQLTLDLDLSDTQQKQVEQIQLENAKERQVMQEKRGSENKEVASKNELSKEDKLQMKNDRLDHQIKMKKEMKSILTPEQYTKWEKMNEEKKEKHQKNMQHKKKASLGAQKQ</sequence>
<feature type="region of interest" description="Disordered" evidence="1">
    <location>
        <begin position="119"/>
        <end position="152"/>
    </location>
</feature>
<name>A0A917GTI9_9FLAO</name>
<evidence type="ECO:0000256" key="1">
    <source>
        <dbReference type="SAM" id="MobiDB-lite"/>
    </source>
</evidence>
<feature type="compositionally biased region" description="Basic and acidic residues" evidence="1">
    <location>
        <begin position="122"/>
        <end position="133"/>
    </location>
</feature>
<evidence type="ECO:0000256" key="2">
    <source>
        <dbReference type="SAM" id="SignalP"/>
    </source>
</evidence>
<gene>
    <name evidence="3" type="ORF">GCM10010976_28770</name>
</gene>
<protein>
    <recommendedName>
        <fullName evidence="5">DUF4890 domain-containing protein</fullName>
    </recommendedName>
</protein>
<evidence type="ECO:0000313" key="4">
    <source>
        <dbReference type="Proteomes" id="UP000625976"/>
    </source>
</evidence>
<dbReference type="AlphaFoldDB" id="A0A917GTI9"/>
<proteinExistence type="predicted"/>
<feature type="compositionally biased region" description="Basic residues" evidence="1">
    <location>
        <begin position="134"/>
        <end position="145"/>
    </location>
</feature>
<dbReference type="Gene3D" id="1.20.120.1490">
    <property type="match status" value="1"/>
</dbReference>
<keyword evidence="2" id="KW-0732">Signal</keyword>
<feature type="chain" id="PRO_5038070145" description="DUF4890 domain-containing protein" evidence="2">
    <location>
        <begin position="19"/>
        <end position="152"/>
    </location>
</feature>
<reference evidence="3" key="2">
    <citation type="submission" date="2020-09" db="EMBL/GenBank/DDBJ databases">
        <authorList>
            <person name="Sun Q."/>
            <person name="Zhou Y."/>
        </authorList>
    </citation>
    <scope>NUCLEOTIDE SEQUENCE</scope>
    <source>
        <strain evidence="3">CGMCC 1.12751</strain>
    </source>
</reference>
<feature type="region of interest" description="Disordered" evidence="1">
    <location>
        <begin position="68"/>
        <end position="101"/>
    </location>
</feature>
<comment type="caution">
    <text evidence="3">The sequence shown here is derived from an EMBL/GenBank/DDBJ whole genome shotgun (WGS) entry which is preliminary data.</text>
</comment>
<dbReference type="RefSeq" id="WP_188466071.1">
    <property type="nucleotide sequence ID" value="NZ_BMFQ01000003.1"/>
</dbReference>
<keyword evidence="4" id="KW-1185">Reference proteome</keyword>
<evidence type="ECO:0008006" key="5">
    <source>
        <dbReference type="Google" id="ProtNLM"/>
    </source>
</evidence>
<dbReference type="Proteomes" id="UP000625976">
    <property type="component" value="Unassembled WGS sequence"/>
</dbReference>
<reference evidence="3" key="1">
    <citation type="journal article" date="2014" name="Int. J. Syst. Evol. Microbiol.">
        <title>Complete genome sequence of Corynebacterium casei LMG S-19264T (=DSM 44701T), isolated from a smear-ripened cheese.</title>
        <authorList>
            <consortium name="US DOE Joint Genome Institute (JGI-PGF)"/>
            <person name="Walter F."/>
            <person name="Albersmeier A."/>
            <person name="Kalinowski J."/>
            <person name="Ruckert C."/>
        </authorList>
    </citation>
    <scope>NUCLEOTIDE SEQUENCE</scope>
    <source>
        <strain evidence="3">CGMCC 1.12751</strain>
    </source>
</reference>
<evidence type="ECO:0000313" key="3">
    <source>
        <dbReference type="EMBL" id="GGG56177.1"/>
    </source>
</evidence>
<feature type="signal peptide" evidence="2">
    <location>
        <begin position="1"/>
        <end position="18"/>
    </location>
</feature>
<organism evidence="3 4">
    <name type="scientific">Bizionia arctica</name>
    <dbReference type="NCBI Taxonomy" id="1495645"/>
    <lineage>
        <taxon>Bacteria</taxon>
        <taxon>Pseudomonadati</taxon>
        <taxon>Bacteroidota</taxon>
        <taxon>Flavobacteriia</taxon>
        <taxon>Flavobacteriales</taxon>
        <taxon>Flavobacteriaceae</taxon>
        <taxon>Bizionia</taxon>
    </lineage>
</organism>
<accession>A0A917GTI9</accession>